<evidence type="ECO:0000313" key="2">
    <source>
        <dbReference type="EMBL" id="KAL2852417.1"/>
    </source>
</evidence>
<accession>A0ABR4KMC6</accession>
<organism evidence="2 3">
    <name type="scientific">Aspergillus pseudoustus</name>
    <dbReference type="NCBI Taxonomy" id="1810923"/>
    <lineage>
        <taxon>Eukaryota</taxon>
        <taxon>Fungi</taxon>
        <taxon>Dikarya</taxon>
        <taxon>Ascomycota</taxon>
        <taxon>Pezizomycotina</taxon>
        <taxon>Eurotiomycetes</taxon>
        <taxon>Eurotiomycetidae</taxon>
        <taxon>Eurotiales</taxon>
        <taxon>Aspergillaceae</taxon>
        <taxon>Aspergillus</taxon>
        <taxon>Aspergillus subgen. Nidulantes</taxon>
    </lineage>
</organism>
<name>A0ABR4KMC6_9EURO</name>
<proteinExistence type="predicted"/>
<sequence length="154" mass="17800">MPSSKDQHRRRTHHPPPLFWDKLTTLWLTKSALREANRRNNPLSSNRGSFSSPHTSAPAFLRNCSATCLHTRSTNNDDRHTDYVMTQVRHYSLIGSLESYQQSLTAYRNARDRAEELRGDIIWQASERYSAEQDHISNSDGSKEVGQLSRFNLR</sequence>
<dbReference type="EMBL" id="JBFXLU010000025">
    <property type="protein sequence ID" value="KAL2852417.1"/>
    <property type="molecule type" value="Genomic_DNA"/>
</dbReference>
<protein>
    <submittedName>
        <fullName evidence="2">Uncharacterized protein</fullName>
    </submittedName>
</protein>
<keyword evidence="3" id="KW-1185">Reference proteome</keyword>
<evidence type="ECO:0000313" key="3">
    <source>
        <dbReference type="Proteomes" id="UP001610446"/>
    </source>
</evidence>
<evidence type="ECO:0000256" key="1">
    <source>
        <dbReference type="SAM" id="MobiDB-lite"/>
    </source>
</evidence>
<feature type="region of interest" description="Disordered" evidence="1">
    <location>
        <begin position="132"/>
        <end position="154"/>
    </location>
</feature>
<reference evidence="2 3" key="1">
    <citation type="submission" date="2024-07" db="EMBL/GenBank/DDBJ databases">
        <title>Section-level genome sequencing and comparative genomics of Aspergillus sections Usti and Cavernicolus.</title>
        <authorList>
            <consortium name="Lawrence Berkeley National Laboratory"/>
            <person name="Nybo J.L."/>
            <person name="Vesth T.C."/>
            <person name="Theobald S."/>
            <person name="Frisvad J.C."/>
            <person name="Larsen T.O."/>
            <person name="Kjaerboelling I."/>
            <person name="Rothschild-Mancinelli K."/>
            <person name="Lyhne E.K."/>
            <person name="Kogle M.E."/>
            <person name="Barry K."/>
            <person name="Clum A."/>
            <person name="Na H."/>
            <person name="Ledsgaard L."/>
            <person name="Lin J."/>
            <person name="Lipzen A."/>
            <person name="Kuo A."/>
            <person name="Riley R."/>
            <person name="Mondo S."/>
            <person name="Labutti K."/>
            <person name="Haridas S."/>
            <person name="Pangalinan J."/>
            <person name="Salamov A.A."/>
            <person name="Simmons B.A."/>
            <person name="Magnuson J.K."/>
            <person name="Chen J."/>
            <person name="Drula E."/>
            <person name="Henrissat B."/>
            <person name="Wiebenga A."/>
            <person name="Lubbers R.J."/>
            <person name="Gomes A.C."/>
            <person name="Makela M.R."/>
            <person name="Stajich J."/>
            <person name="Grigoriev I.V."/>
            <person name="Mortensen U.H."/>
            <person name="De Vries R.P."/>
            <person name="Baker S.E."/>
            <person name="Andersen M.R."/>
        </authorList>
    </citation>
    <scope>NUCLEOTIDE SEQUENCE [LARGE SCALE GENOMIC DNA]</scope>
    <source>
        <strain evidence="2 3">CBS 123904</strain>
    </source>
</reference>
<gene>
    <name evidence="2" type="ORF">BJY01DRAFT_208297</name>
</gene>
<dbReference type="Proteomes" id="UP001610446">
    <property type="component" value="Unassembled WGS sequence"/>
</dbReference>
<comment type="caution">
    <text evidence="2">The sequence shown here is derived from an EMBL/GenBank/DDBJ whole genome shotgun (WGS) entry which is preliminary data.</text>
</comment>
<feature type="compositionally biased region" description="Basic and acidic residues" evidence="1">
    <location>
        <begin position="132"/>
        <end position="143"/>
    </location>
</feature>